<name>A0AA35NYA3_9SAUR</name>
<protein>
    <submittedName>
        <fullName evidence="1">Uncharacterized protein</fullName>
    </submittedName>
</protein>
<dbReference type="AlphaFoldDB" id="A0AA35NYA3"/>
<accession>A0AA35NYA3</accession>
<dbReference type="EMBL" id="OX395127">
    <property type="protein sequence ID" value="CAI5765473.1"/>
    <property type="molecule type" value="Genomic_DNA"/>
</dbReference>
<dbReference type="Proteomes" id="UP001178461">
    <property type="component" value="Chromosome 2"/>
</dbReference>
<keyword evidence="2" id="KW-1185">Reference proteome</keyword>
<reference evidence="1" key="1">
    <citation type="submission" date="2022-12" db="EMBL/GenBank/DDBJ databases">
        <authorList>
            <person name="Alioto T."/>
            <person name="Alioto T."/>
            <person name="Gomez Garrido J."/>
        </authorList>
    </citation>
    <scope>NUCLEOTIDE SEQUENCE</scope>
</reference>
<organism evidence="1 2">
    <name type="scientific">Podarcis lilfordi</name>
    <name type="common">Lilford's wall lizard</name>
    <dbReference type="NCBI Taxonomy" id="74358"/>
    <lineage>
        <taxon>Eukaryota</taxon>
        <taxon>Metazoa</taxon>
        <taxon>Chordata</taxon>
        <taxon>Craniata</taxon>
        <taxon>Vertebrata</taxon>
        <taxon>Euteleostomi</taxon>
        <taxon>Lepidosauria</taxon>
        <taxon>Squamata</taxon>
        <taxon>Bifurcata</taxon>
        <taxon>Unidentata</taxon>
        <taxon>Episquamata</taxon>
        <taxon>Laterata</taxon>
        <taxon>Lacertibaenia</taxon>
        <taxon>Lacertidae</taxon>
        <taxon>Podarcis</taxon>
    </lineage>
</organism>
<gene>
    <name evidence="1" type="ORF">PODLI_1B033251</name>
</gene>
<sequence>MRVREAIKPPNTHTPEVIALCVCTGFRRFRFRGGGGGRLWRPGGLGGGGAWARTCLPGARSGSRNGGSGASG</sequence>
<evidence type="ECO:0000313" key="2">
    <source>
        <dbReference type="Proteomes" id="UP001178461"/>
    </source>
</evidence>
<evidence type="ECO:0000313" key="1">
    <source>
        <dbReference type="EMBL" id="CAI5765473.1"/>
    </source>
</evidence>
<proteinExistence type="predicted"/>